<dbReference type="UniPathway" id="UPA00705"/>
<feature type="transmembrane region" description="Helical" evidence="2">
    <location>
        <begin position="139"/>
        <end position="163"/>
    </location>
</feature>
<dbReference type="InterPro" id="IPR000883">
    <property type="entry name" value="Cyt_C_Oxase_1"/>
</dbReference>
<dbReference type="EMBL" id="ML995552">
    <property type="protein sequence ID" value="KAF2135780.1"/>
    <property type="molecule type" value="Genomic_DNA"/>
</dbReference>
<keyword evidence="1" id="KW-0813">Transport</keyword>
<reference evidence="4" key="1">
    <citation type="journal article" date="2020" name="Stud. Mycol.">
        <title>101 Dothideomycetes genomes: a test case for predicting lifestyles and emergence of pathogens.</title>
        <authorList>
            <person name="Haridas S."/>
            <person name="Albert R."/>
            <person name="Binder M."/>
            <person name="Bloem J."/>
            <person name="Labutti K."/>
            <person name="Salamov A."/>
            <person name="Andreopoulos B."/>
            <person name="Baker S."/>
            <person name="Barry K."/>
            <person name="Bills G."/>
            <person name="Bluhm B."/>
            <person name="Cannon C."/>
            <person name="Castanera R."/>
            <person name="Culley D."/>
            <person name="Daum C."/>
            <person name="Ezra D."/>
            <person name="Gonzalez J."/>
            <person name="Henrissat B."/>
            <person name="Kuo A."/>
            <person name="Liang C."/>
            <person name="Lipzen A."/>
            <person name="Lutzoni F."/>
            <person name="Magnuson J."/>
            <person name="Mondo S."/>
            <person name="Nolan M."/>
            <person name="Ohm R."/>
            <person name="Pangilinan J."/>
            <person name="Park H.-J."/>
            <person name="Ramirez L."/>
            <person name="Alfaro M."/>
            <person name="Sun H."/>
            <person name="Tritt A."/>
            <person name="Yoshinaga Y."/>
            <person name="Zwiers L.-H."/>
            <person name="Turgeon B."/>
            <person name="Goodwin S."/>
            <person name="Spatafora J."/>
            <person name="Crous P."/>
            <person name="Grigoriev I."/>
        </authorList>
    </citation>
    <scope>NUCLEOTIDE SEQUENCE</scope>
    <source>
        <strain evidence="4">CBS 121167</strain>
    </source>
</reference>
<feature type="domain" description="Cytochrome oxidase subunit I profile" evidence="3">
    <location>
        <begin position="1"/>
        <end position="385"/>
    </location>
</feature>
<dbReference type="EC" id="7.1.1.9" evidence="1"/>
<feature type="transmembrane region" description="Helical" evidence="2">
    <location>
        <begin position="175"/>
        <end position="200"/>
    </location>
</feature>
<keyword evidence="2" id="KW-1133">Transmembrane helix</keyword>
<dbReference type="Gene3D" id="1.20.210.10">
    <property type="entry name" value="Cytochrome c oxidase-like, subunit I domain"/>
    <property type="match status" value="2"/>
</dbReference>
<dbReference type="GO" id="GO:0005743">
    <property type="term" value="C:mitochondrial inner membrane"/>
    <property type="evidence" value="ECO:0007669"/>
    <property type="project" value="UniProtKB-SubCell"/>
</dbReference>
<evidence type="ECO:0000313" key="5">
    <source>
        <dbReference type="Proteomes" id="UP000799438"/>
    </source>
</evidence>
<name>A0A6A6AVQ6_9PEZI</name>
<feature type="transmembrane region" description="Helical" evidence="2">
    <location>
        <begin position="274"/>
        <end position="293"/>
    </location>
</feature>
<keyword evidence="1" id="KW-0249">Electron transport</keyword>
<dbReference type="RefSeq" id="XP_033391498.1">
    <property type="nucleotide sequence ID" value="XM_033545088.1"/>
</dbReference>
<dbReference type="SUPFAM" id="SSF81442">
    <property type="entry name" value="Cytochrome c oxidase subunit I-like"/>
    <property type="match status" value="1"/>
</dbReference>
<dbReference type="AlphaFoldDB" id="A0A6A6AVQ6"/>
<proteinExistence type="inferred from homology"/>
<feature type="transmembrane region" description="Helical" evidence="2">
    <location>
        <begin position="340"/>
        <end position="363"/>
    </location>
</feature>
<dbReference type="GO" id="GO:0020037">
    <property type="term" value="F:heme binding"/>
    <property type="evidence" value="ECO:0007669"/>
    <property type="project" value="InterPro"/>
</dbReference>
<keyword evidence="1" id="KW-0408">Iron</keyword>
<keyword evidence="1 2" id="KW-0472">Membrane</keyword>
<feature type="transmembrane region" description="Helical" evidence="2">
    <location>
        <begin position="300"/>
        <end position="320"/>
    </location>
</feature>
<organism evidence="4 5">
    <name type="scientific">Aplosporella prunicola CBS 121167</name>
    <dbReference type="NCBI Taxonomy" id="1176127"/>
    <lineage>
        <taxon>Eukaryota</taxon>
        <taxon>Fungi</taxon>
        <taxon>Dikarya</taxon>
        <taxon>Ascomycota</taxon>
        <taxon>Pezizomycotina</taxon>
        <taxon>Dothideomycetes</taxon>
        <taxon>Dothideomycetes incertae sedis</taxon>
        <taxon>Botryosphaeriales</taxon>
        <taxon>Aplosporellaceae</taxon>
        <taxon>Aplosporella</taxon>
    </lineage>
</organism>
<evidence type="ECO:0000259" key="3">
    <source>
        <dbReference type="PROSITE" id="PS50855"/>
    </source>
</evidence>
<keyword evidence="1 2" id="KW-0812">Transmembrane</keyword>
<gene>
    <name evidence="4" type="ORF">K452DRAFT_330033</name>
</gene>
<feature type="transmembrane region" description="Helical" evidence="2">
    <location>
        <begin position="94"/>
        <end position="112"/>
    </location>
</feature>
<dbReference type="PRINTS" id="PR01165">
    <property type="entry name" value="CYCOXIDASEI"/>
</dbReference>
<keyword evidence="1" id="KW-0679">Respiratory chain</keyword>
<feature type="transmembrane region" description="Helical" evidence="2">
    <location>
        <begin position="12"/>
        <end position="32"/>
    </location>
</feature>
<comment type="function">
    <text evidence="1">Component of the cytochrome c oxidase, the last enzyme in the mitochondrial electron transport chain which drives oxidative phosphorylation. The respiratory chain contains 3 multisubunit complexes succinate dehydrogenase (complex II, CII), ubiquinol-cytochrome c oxidoreductase (cytochrome b-c1 complex, complex III, CIII) and cytochrome c oxidase (complex IV, CIV), that cooperate to transfer electrons derived from NADH and succinate to molecular oxygen, creating an electrochemical gradient over the inner membrane that drives transmembrane transport and the ATP synthase. Cytochrome c oxidase is the component of the respiratory chain that catalyzes the reduction of oxygen to water. Electrons originating from reduced cytochrome c in the intermembrane space (IMS) are transferred via the dinuclear copper A center (CU(A)) of subunit 2 and heme A of subunit 1 to the active site in subunit 1, a binuclear center (BNC) formed by heme A3 and copper B (CU(B)). The BNC reduces molecular oxygen to 2 water molecules using 4 electrons from cytochrome c in the IMS and 4 protons from the mitochondrial matrix.</text>
</comment>
<keyword evidence="1" id="KW-0186">Copper</keyword>
<dbReference type="Pfam" id="PF00115">
    <property type="entry name" value="COX1"/>
    <property type="match status" value="1"/>
</dbReference>
<accession>A0A6A6AVQ6</accession>
<keyword evidence="1" id="KW-0349">Heme</keyword>
<dbReference type="PANTHER" id="PTHR10422:SF18">
    <property type="entry name" value="CYTOCHROME C OXIDASE SUBUNIT 1"/>
    <property type="match status" value="1"/>
</dbReference>
<feature type="transmembrane region" description="Helical" evidence="2">
    <location>
        <begin position="212"/>
        <end position="231"/>
    </location>
</feature>
<dbReference type="GO" id="GO:0046872">
    <property type="term" value="F:metal ion binding"/>
    <property type="evidence" value="ECO:0007669"/>
    <property type="project" value="UniProtKB-KW"/>
</dbReference>
<feature type="transmembrane region" description="Helical" evidence="2">
    <location>
        <begin position="243"/>
        <end position="262"/>
    </location>
</feature>
<dbReference type="GO" id="GO:0004129">
    <property type="term" value="F:cytochrome-c oxidase activity"/>
    <property type="evidence" value="ECO:0007669"/>
    <property type="project" value="UniProtKB-EC"/>
</dbReference>
<dbReference type="InterPro" id="IPR036927">
    <property type="entry name" value="Cyt_c_oxase-like_su1_sf"/>
</dbReference>
<evidence type="ECO:0000313" key="4">
    <source>
        <dbReference type="EMBL" id="KAF2135780.1"/>
    </source>
</evidence>
<dbReference type="GO" id="GO:0006123">
    <property type="term" value="P:mitochondrial electron transport, cytochrome c to oxygen"/>
    <property type="evidence" value="ECO:0007669"/>
    <property type="project" value="TreeGrafter"/>
</dbReference>
<keyword evidence="1" id="KW-0479">Metal-binding</keyword>
<dbReference type="GeneID" id="54302583"/>
<comment type="similarity">
    <text evidence="1">Belongs to the heme-copper respiratory oxidase family.</text>
</comment>
<keyword evidence="1" id="KW-0496">Mitochondrion</keyword>
<evidence type="ECO:0000256" key="1">
    <source>
        <dbReference type="RuleBase" id="RU000369"/>
    </source>
</evidence>
<comment type="subcellular location">
    <subcellularLocation>
        <location evidence="1">Mitochondrion inner membrane</location>
        <topology evidence="1">Multi-pass membrane protein</topology>
    </subcellularLocation>
</comment>
<dbReference type="InterPro" id="IPR023616">
    <property type="entry name" value="Cyt_c_oxase-like_su1_dom"/>
</dbReference>
<comment type="catalytic activity">
    <reaction evidence="1">
        <text>4 Fe(II)-[cytochrome c] + O2 + 8 H(+)(in) = 4 Fe(III)-[cytochrome c] + 2 H2O + 4 H(+)(out)</text>
        <dbReference type="Rhea" id="RHEA:11436"/>
        <dbReference type="Rhea" id="RHEA-COMP:10350"/>
        <dbReference type="Rhea" id="RHEA-COMP:14399"/>
        <dbReference type="ChEBI" id="CHEBI:15377"/>
        <dbReference type="ChEBI" id="CHEBI:15378"/>
        <dbReference type="ChEBI" id="CHEBI:15379"/>
        <dbReference type="ChEBI" id="CHEBI:29033"/>
        <dbReference type="ChEBI" id="CHEBI:29034"/>
        <dbReference type="EC" id="7.1.1.9"/>
    </reaction>
</comment>
<comment type="pathway">
    <text evidence="1">Energy metabolism; oxidative phosphorylation.</text>
</comment>
<protein>
    <recommendedName>
        <fullName evidence="1">Cytochrome c oxidase subunit 1</fullName>
        <ecNumber evidence="1">7.1.1.9</ecNumber>
    </recommendedName>
</protein>
<keyword evidence="5" id="KW-1185">Reference proteome</keyword>
<feature type="transmembrane region" description="Helical" evidence="2">
    <location>
        <begin position="52"/>
        <end position="82"/>
    </location>
</feature>
<evidence type="ECO:0000256" key="2">
    <source>
        <dbReference type="SAM" id="Phobius"/>
    </source>
</evidence>
<dbReference type="GO" id="GO:0015990">
    <property type="term" value="P:electron transport coupled proton transport"/>
    <property type="evidence" value="ECO:0007669"/>
    <property type="project" value="TreeGrafter"/>
</dbReference>
<sequence length="395" mass="42382">MSSNAKDIGTLYLIFALFSGLLGTAFSVLIRLELSGPGVQFIADNQLYNSIITSHAIVMIFFMVMPALIGGFGNFLLPLLVGGPDMAFPRLNNISFWLLPPSLFLFIFAGGIENGAGTGWTLYPPLSGIQSHSGPSVDLAIFGLHLSGVSSLLGAMNFITTILNMRSPGIRLHKLALFGWAVLVTAVLLLLSLPVLAGAITMVLTDRNFNTSFFETAGGVYILIIPGFGIVSTTISASSNKSVFGYLGMVYAMMSIGVHHMYTVGLDVDTRAYFTAATLIIAVPTATCYGGSLHLIPSMLFALGFVFMFTIGGLSGVVLANASLDIAFHDTYYVVAHFHYVLSMGAILGLNYNVMLGVNVTFFPQHFLGLQGMPRRISDYPDAFAVQEKSYTSLE</sequence>
<dbReference type="Proteomes" id="UP000799438">
    <property type="component" value="Unassembled WGS sequence"/>
</dbReference>
<dbReference type="PANTHER" id="PTHR10422">
    <property type="entry name" value="CYTOCHROME C OXIDASE SUBUNIT 1"/>
    <property type="match status" value="1"/>
</dbReference>
<dbReference type="PROSITE" id="PS50855">
    <property type="entry name" value="COX1"/>
    <property type="match status" value="1"/>
</dbReference>
<dbReference type="OrthoDB" id="4905839at2759"/>
<keyword evidence="1" id="KW-0999">Mitochondrion inner membrane</keyword>